<dbReference type="Pfam" id="PF18758">
    <property type="entry name" value="KDZ"/>
    <property type="match status" value="1"/>
</dbReference>
<feature type="non-terminal residue" evidence="2">
    <location>
        <position position="1"/>
    </location>
</feature>
<name>A0A4Y7PDP6_9AGAM</name>
<sequence length="398" mass="44364">CSGCCVENHAQNPLHVIEKWNGKFFEKTTLKSIGLRVQLGHCGSSRCPKSRPAPEDFTVIHTNGIHNLLRRRWFPATHLQPQTCCTLDCLNLFHLLTLQSKISGYDFYSTLVSLTDNIGISQPPDQRRQFMRIIRELKHLRSMKRAGCGHAPGGVAATAPGELAVLCPACPHPGVNLPDNWQDEPPEKQYLYTLSLSMDANFRLKNKMISTVARDATLGDGMAYFVASSPYKKHLLNYTNQQDISTNISSCSGLAALALANTKYSEGYRATGVGNVVCRHQCVMRNGIGDLQKGERYCNMDYIMASAILNSSSLTQVFVSYDIACQWSVHLHKRWEQLPNHLGDTVSLIRGSGIGKFHEYGHGPKCRDKHSLNYLIGVGRLYGEGVERNWSWINPVAT</sequence>
<protein>
    <recommendedName>
        <fullName evidence="1">CxC2-like cysteine cluster KDZ transposase-associated domain-containing protein</fullName>
    </recommendedName>
</protein>
<dbReference type="InterPro" id="IPR040521">
    <property type="entry name" value="KDZ"/>
</dbReference>
<dbReference type="InterPro" id="IPR041457">
    <property type="entry name" value="CxC2_KDZ-assoc"/>
</dbReference>
<feature type="non-terminal residue" evidence="2">
    <location>
        <position position="398"/>
    </location>
</feature>
<proteinExistence type="predicted"/>
<gene>
    <name evidence="2" type="ORF">BD410DRAFT_682794</name>
</gene>
<keyword evidence="3" id="KW-1185">Reference proteome</keyword>
<dbReference type="VEuPathDB" id="FungiDB:BD410DRAFT_682794"/>
<dbReference type="AlphaFoldDB" id="A0A4Y7PDP6"/>
<evidence type="ECO:0000313" key="2">
    <source>
        <dbReference type="EMBL" id="TDL13413.1"/>
    </source>
</evidence>
<evidence type="ECO:0000259" key="1">
    <source>
        <dbReference type="Pfam" id="PF18803"/>
    </source>
</evidence>
<evidence type="ECO:0000313" key="3">
    <source>
        <dbReference type="Proteomes" id="UP000294933"/>
    </source>
</evidence>
<organism evidence="2 3">
    <name type="scientific">Rickenella mellea</name>
    <dbReference type="NCBI Taxonomy" id="50990"/>
    <lineage>
        <taxon>Eukaryota</taxon>
        <taxon>Fungi</taxon>
        <taxon>Dikarya</taxon>
        <taxon>Basidiomycota</taxon>
        <taxon>Agaricomycotina</taxon>
        <taxon>Agaricomycetes</taxon>
        <taxon>Hymenochaetales</taxon>
        <taxon>Rickenellaceae</taxon>
        <taxon>Rickenella</taxon>
    </lineage>
</organism>
<dbReference type="OrthoDB" id="3214502at2759"/>
<dbReference type="PANTHER" id="PTHR33096:SF1">
    <property type="entry name" value="CXC1-LIKE CYSTEINE CLUSTER ASSOCIATED WITH KDZ TRANSPOSASES DOMAIN-CONTAINING PROTEIN"/>
    <property type="match status" value="1"/>
</dbReference>
<feature type="domain" description="CxC2-like cysteine cluster KDZ transposase-associated" evidence="1">
    <location>
        <begin position="68"/>
        <end position="119"/>
    </location>
</feature>
<dbReference type="STRING" id="50990.A0A4Y7PDP6"/>
<accession>A0A4Y7PDP6</accession>
<dbReference type="Pfam" id="PF18803">
    <property type="entry name" value="CxC2"/>
    <property type="match status" value="2"/>
</dbReference>
<dbReference type="Proteomes" id="UP000294933">
    <property type="component" value="Unassembled WGS sequence"/>
</dbReference>
<dbReference type="EMBL" id="ML170639">
    <property type="protein sequence ID" value="TDL13413.1"/>
    <property type="molecule type" value="Genomic_DNA"/>
</dbReference>
<dbReference type="PANTHER" id="PTHR33096">
    <property type="entry name" value="CXC2 DOMAIN-CONTAINING PROTEIN"/>
    <property type="match status" value="1"/>
</dbReference>
<reference evidence="2 3" key="1">
    <citation type="submission" date="2018-06" db="EMBL/GenBank/DDBJ databases">
        <title>A transcriptomic atlas of mushroom development highlights an independent origin of complex multicellularity.</title>
        <authorList>
            <consortium name="DOE Joint Genome Institute"/>
            <person name="Krizsan K."/>
            <person name="Almasi E."/>
            <person name="Merenyi Z."/>
            <person name="Sahu N."/>
            <person name="Viragh M."/>
            <person name="Koszo T."/>
            <person name="Mondo S."/>
            <person name="Kiss B."/>
            <person name="Balint B."/>
            <person name="Kues U."/>
            <person name="Barry K."/>
            <person name="Hegedus J.C."/>
            <person name="Henrissat B."/>
            <person name="Johnson J."/>
            <person name="Lipzen A."/>
            <person name="Ohm R."/>
            <person name="Nagy I."/>
            <person name="Pangilinan J."/>
            <person name="Yan J."/>
            <person name="Xiong Y."/>
            <person name="Grigoriev I.V."/>
            <person name="Hibbett D.S."/>
            <person name="Nagy L.G."/>
        </authorList>
    </citation>
    <scope>NUCLEOTIDE SEQUENCE [LARGE SCALE GENOMIC DNA]</scope>
    <source>
        <strain evidence="2 3">SZMC22713</strain>
    </source>
</reference>
<feature type="domain" description="CxC2-like cysteine cluster KDZ transposase-associated" evidence="1">
    <location>
        <begin position="30"/>
        <end position="67"/>
    </location>
</feature>